<comment type="caution">
    <text evidence="2">The sequence shown here is derived from an EMBL/GenBank/DDBJ whole genome shotgun (WGS) entry which is preliminary data.</text>
</comment>
<dbReference type="Proteomes" id="UP000278981">
    <property type="component" value="Unassembled WGS sequence"/>
</dbReference>
<gene>
    <name evidence="2" type="ORF">DDE19_29005</name>
</gene>
<organism evidence="2 3">
    <name type="scientific">Micromonospora ureilytica</name>
    <dbReference type="NCBI Taxonomy" id="709868"/>
    <lineage>
        <taxon>Bacteria</taxon>
        <taxon>Bacillati</taxon>
        <taxon>Actinomycetota</taxon>
        <taxon>Actinomycetes</taxon>
        <taxon>Micromonosporales</taxon>
        <taxon>Micromonosporaceae</taxon>
        <taxon>Micromonospora</taxon>
    </lineage>
</organism>
<dbReference type="OrthoDB" id="3541237at2"/>
<dbReference type="AlphaFoldDB" id="A0A3N9XGN8"/>
<feature type="chain" id="PRO_5038881535" description="Peptidase inhibitor family I36" evidence="1">
    <location>
        <begin position="17"/>
        <end position="175"/>
    </location>
</feature>
<evidence type="ECO:0000256" key="1">
    <source>
        <dbReference type="SAM" id="SignalP"/>
    </source>
</evidence>
<evidence type="ECO:0000313" key="3">
    <source>
        <dbReference type="Proteomes" id="UP000278981"/>
    </source>
</evidence>
<reference evidence="2 3" key="1">
    <citation type="submission" date="2018-04" db="EMBL/GenBank/DDBJ databases">
        <title>Micromonosporas from Atacama Desert.</title>
        <authorList>
            <person name="Carro L."/>
            <person name="Klenk H.-P."/>
            <person name="Goodfellow M."/>
        </authorList>
    </citation>
    <scope>NUCLEOTIDE SEQUENCE [LARGE SCALE GENOMIC DNA]</scope>
    <source>
        <strain evidence="2 3">LB19</strain>
    </source>
</reference>
<evidence type="ECO:0000313" key="2">
    <source>
        <dbReference type="EMBL" id="RQX12211.1"/>
    </source>
</evidence>
<feature type="signal peptide" evidence="1">
    <location>
        <begin position="1"/>
        <end position="16"/>
    </location>
</feature>
<evidence type="ECO:0008006" key="4">
    <source>
        <dbReference type="Google" id="ProtNLM"/>
    </source>
</evidence>
<name>A0A3N9XGN8_9ACTN</name>
<dbReference type="EMBL" id="QDGB01000352">
    <property type="protein sequence ID" value="RQX12211.1"/>
    <property type="molecule type" value="Genomic_DNA"/>
</dbReference>
<keyword evidence="1" id="KW-0732">Signal</keyword>
<protein>
    <recommendedName>
        <fullName evidence="4">Peptidase inhibitor family I36</fullName>
    </recommendedName>
</protein>
<sequence length="175" mass="18550">MALIATLSTGVSAANAAPVGSGTSAFAAQAASAGLTPAQARTLQAQVDDYLAETGGTQIAANKIRLGAGTTLLLPLPGERQARELYAPAAATCDYGHMCSWQYSNYTGGKIDQYFCSDVRSVPPTWNSTGVYHNNQSTGTVAKFLGASKQWVADSEVAPNQDYINWYYIYYIDAC</sequence>
<proteinExistence type="predicted"/>
<accession>A0A3N9XGN8</accession>
<dbReference type="RefSeq" id="WP_124822447.1">
    <property type="nucleotide sequence ID" value="NZ_QDGB01000352.1"/>
</dbReference>